<feature type="binding site" evidence="4">
    <location>
        <begin position="118"/>
        <end position="119"/>
    </location>
    <ligand>
        <name>acetyl-CoA</name>
        <dbReference type="ChEBI" id="CHEBI:57288"/>
    </ligand>
</feature>
<keyword evidence="3 4" id="KW-0012">Acyltransferase</keyword>
<feature type="binding site" evidence="4">
    <location>
        <begin position="82"/>
        <end position="84"/>
    </location>
    <ligand>
        <name>acetyl-CoA</name>
        <dbReference type="ChEBI" id="CHEBI:57288"/>
    </ligand>
</feature>
<feature type="binding site" evidence="4">
    <location>
        <begin position="90"/>
        <end position="95"/>
    </location>
    <ligand>
        <name>acetyl-CoA</name>
        <dbReference type="ChEBI" id="CHEBI:57288"/>
    </ligand>
</feature>
<dbReference type="PANTHER" id="PTHR37817:SF1">
    <property type="entry name" value="N-ACETYLTRANSFERASE EIS"/>
    <property type="match status" value="1"/>
</dbReference>
<dbReference type="InterPro" id="IPR041380">
    <property type="entry name" value="Acetyltransf_17"/>
</dbReference>
<dbReference type="Gene3D" id="3.40.630.30">
    <property type="match status" value="2"/>
</dbReference>
<evidence type="ECO:0000256" key="4">
    <source>
        <dbReference type="HAMAP-Rule" id="MF_01812"/>
    </source>
</evidence>
<feature type="active site" description="Proton donor" evidence="4">
    <location>
        <position position="123"/>
    </location>
</feature>
<proteinExistence type="inferred from homology"/>
<dbReference type="NCBIfam" id="NF002367">
    <property type="entry name" value="PRK01346.1-4"/>
    <property type="match status" value="1"/>
</dbReference>
<keyword evidence="2 4" id="KW-0808">Transferase</keyword>
<dbReference type="SUPFAM" id="SSF55729">
    <property type="entry name" value="Acyl-CoA N-acyltransferases (Nat)"/>
    <property type="match status" value="1"/>
</dbReference>
<gene>
    <name evidence="6" type="ORF">LG632_07070</name>
</gene>
<evidence type="ECO:0000256" key="2">
    <source>
        <dbReference type="ARBA" id="ARBA00022679"/>
    </source>
</evidence>
<evidence type="ECO:0000259" key="5">
    <source>
        <dbReference type="PROSITE" id="PS51186"/>
    </source>
</evidence>
<dbReference type="Pfam" id="PF17668">
    <property type="entry name" value="Acetyltransf_17"/>
    <property type="match status" value="1"/>
</dbReference>
<accession>A0ABS8B3F9</accession>
<dbReference type="SUPFAM" id="SSF55718">
    <property type="entry name" value="SCP-like"/>
    <property type="match status" value="1"/>
</dbReference>
<dbReference type="Pfam" id="PF13527">
    <property type="entry name" value="Acetyltransf_9"/>
    <property type="match status" value="1"/>
</dbReference>
<keyword evidence="7" id="KW-1185">Reference proteome</keyword>
<sequence>MANEMRVLRPDEWDAWYSHLELAFGGQAESPEERELWRALIEPERALGVWDGPACTASAAAFSFRLTVPGGPLVPAAGVTCVGVAPTHRRRGLLTSLMRRQLDDVRAGDEPIAVLTASEPGIYGRFGYGIASHGLSVDVDTARVRLEVPPGTDEVRLRLADPEQSLAACEKVYAELVPARPGMTARQPGWERLPVLDPPGDRSGRSALLCVLAEGAGGGLRGYARYRIRPRWEQGSPAGQVEVQDLDALDPAAYAALWRYVCGTDLVSSVQAYGRPVDDPLLHLVSDARRVRARAKDALHLRLVDLPAALRARAYDSPVDVVLDVSDPFCPWNEGRWRLAADGRGEVVCEPSREPADVALSVRELGAAYLGGTTLASLAGSGRVTELRAGALTEVSRAFRGELAPWLPHRF</sequence>
<feature type="domain" description="N-acetyltransferase" evidence="5">
    <location>
        <begin position="3"/>
        <end position="149"/>
    </location>
</feature>
<dbReference type="Gene3D" id="3.30.1050.10">
    <property type="entry name" value="SCP2 sterol-binding domain"/>
    <property type="match status" value="1"/>
</dbReference>
<reference evidence="6 7" key="1">
    <citation type="submission" date="2021-10" db="EMBL/GenBank/DDBJ databases">
        <title>Streptomyces sp. strain SMC 277, a novel streptomycete isolated from soil.</title>
        <authorList>
            <person name="Chanama M."/>
        </authorList>
    </citation>
    <scope>NUCLEOTIDE SEQUENCE [LARGE SCALE GENOMIC DNA]</scope>
    <source>
        <strain evidence="6 7">SMC 277</strain>
    </source>
</reference>
<dbReference type="RefSeq" id="WP_226725967.1">
    <property type="nucleotide sequence ID" value="NZ_JAJAUY010000017.1"/>
</dbReference>
<comment type="caution">
    <text evidence="6">The sequence shown here is derived from an EMBL/GenBank/DDBJ whole genome shotgun (WGS) entry which is preliminary data.</text>
</comment>
<dbReference type="InterPro" id="IPR051554">
    <property type="entry name" value="Acetyltransferase_Eis"/>
</dbReference>
<evidence type="ECO:0000313" key="6">
    <source>
        <dbReference type="EMBL" id="MCB5179149.1"/>
    </source>
</evidence>
<dbReference type="InterPro" id="IPR000182">
    <property type="entry name" value="GNAT_dom"/>
</dbReference>
<evidence type="ECO:0000256" key="1">
    <source>
        <dbReference type="ARBA" id="ARBA00009213"/>
    </source>
</evidence>
<dbReference type="InterPro" id="IPR025559">
    <property type="entry name" value="Eis_dom"/>
</dbReference>
<feature type="active site" description="Proton acceptor; via carboxylate" evidence="4">
    <location>
        <position position="411"/>
    </location>
</feature>
<name>A0ABS8B3F9_9ACTN</name>
<dbReference type="EMBL" id="JAJAUY010000017">
    <property type="protein sequence ID" value="MCB5179149.1"/>
    <property type="molecule type" value="Genomic_DNA"/>
</dbReference>
<comment type="similarity">
    <text evidence="1 4">Belongs to the acetyltransferase Eis family.</text>
</comment>
<dbReference type="InterPro" id="IPR016181">
    <property type="entry name" value="Acyl_CoA_acyltransferase"/>
</dbReference>
<evidence type="ECO:0000313" key="7">
    <source>
        <dbReference type="Proteomes" id="UP001199054"/>
    </source>
</evidence>
<organism evidence="6 7">
    <name type="scientific">Streptomyces antimicrobicus</name>
    <dbReference type="NCBI Taxonomy" id="2883108"/>
    <lineage>
        <taxon>Bacteria</taxon>
        <taxon>Bacillati</taxon>
        <taxon>Actinomycetota</taxon>
        <taxon>Actinomycetes</taxon>
        <taxon>Kitasatosporales</taxon>
        <taxon>Streptomycetaceae</taxon>
        <taxon>Streptomyces</taxon>
    </lineage>
</organism>
<dbReference type="PROSITE" id="PS51186">
    <property type="entry name" value="GNAT"/>
    <property type="match status" value="1"/>
</dbReference>
<dbReference type="Pfam" id="PF13530">
    <property type="entry name" value="SCP2_2"/>
    <property type="match status" value="1"/>
</dbReference>
<dbReference type="HAMAP" id="MF_01812">
    <property type="entry name" value="Eis"/>
    <property type="match status" value="1"/>
</dbReference>
<evidence type="ECO:0000256" key="3">
    <source>
        <dbReference type="ARBA" id="ARBA00023315"/>
    </source>
</evidence>
<dbReference type="PANTHER" id="PTHR37817">
    <property type="entry name" value="N-ACETYLTRANSFERASE EIS"/>
    <property type="match status" value="1"/>
</dbReference>
<dbReference type="Proteomes" id="UP001199054">
    <property type="component" value="Unassembled WGS sequence"/>
</dbReference>
<protein>
    <submittedName>
        <fullName evidence="6">GNAT family N-acetyltransferase</fullName>
    </submittedName>
</protein>
<dbReference type="InterPro" id="IPR036527">
    <property type="entry name" value="SCP2_sterol-bd_dom_sf"/>
</dbReference>
<comment type="subunit">
    <text evidence="4">Homohexamer; trimer of dimers.</text>
</comment>
<dbReference type="InterPro" id="IPR022902">
    <property type="entry name" value="NAcTrfase_Eis"/>
</dbReference>